<dbReference type="STRING" id="1314674.A0A0D7B7V5"/>
<dbReference type="Pfam" id="PF00651">
    <property type="entry name" value="BTB"/>
    <property type="match status" value="1"/>
</dbReference>
<dbReference type="Proteomes" id="UP000054007">
    <property type="component" value="Unassembled WGS sequence"/>
</dbReference>
<accession>A0A0D7B7V5</accession>
<dbReference type="InterPro" id="IPR011333">
    <property type="entry name" value="SKP1/BTB/POZ_sf"/>
</dbReference>
<organism evidence="2 3">
    <name type="scientific">Cylindrobasidium torrendii FP15055 ss-10</name>
    <dbReference type="NCBI Taxonomy" id="1314674"/>
    <lineage>
        <taxon>Eukaryota</taxon>
        <taxon>Fungi</taxon>
        <taxon>Dikarya</taxon>
        <taxon>Basidiomycota</taxon>
        <taxon>Agaricomycotina</taxon>
        <taxon>Agaricomycetes</taxon>
        <taxon>Agaricomycetidae</taxon>
        <taxon>Agaricales</taxon>
        <taxon>Marasmiineae</taxon>
        <taxon>Physalacriaceae</taxon>
        <taxon>Cylindrobasidium</taxon>
    </lineage>
</organism>
<dbReference type="OrthoDB" id="3038790at2759"/>
<keyword evidence="3" id="KW-1185">Reference proteome</keyword>
<dbReference type="EMBL" id="KN880559">
    <property type="protein sequence ID" value="KIY66305.1"/>
    <property type="molecule type" value="Genomic_DNA"/>
</dbReference>
<name>A0A0D7B7V5_9AGAR</name>
<evidence type="ECO:0000259" key="1">
    <source>
        <dbReference type="PROSITE" id="PS50097"/>
    </source>
</evidence>
<feature type="domain" description="BTB" evidence="1">
    <location>
        <begin position="20"/>
        <end position="82"/>
    </location>
</feature>
<dbReference type="InterPro" id="IPR000210">
    <property type="entry name" value="BTB/POZ_dom"/>
</dbReference>
<evidence type="ECO:0000313" key="2">
    <source>
        <dbReference type="EMBL" id="KIY66305.1"/>
    </source>
</evidence>
<gene>
    <name evidence="2" type="ORF">CYLTODRAFT_377995</name>
</gene>
<reference evidence="2 3" key="1">
    <citation type="journal article" date="2015" name="Fungal Genet. Biol.">
        <title>Evolution of novel wood decay mechanisms in Agaricales revealed by the genome sequences of Fistulina hepatica and Cylindrobasidium torrendii.</title>
        <authorList>
            <person name="Floudas D."/>
            <person name="Held B.W."/>
            <person name="Riley R."/>
            <person name="Nagy L.G."/>
            <person name="Koehler G."/>
            <person name="Ransdell A.S."/>
            <person name="Younus H."/>
            <person name="Chow J."/>
            <person name="Chiniquy J."/>
            <person name="Lipzen A."/>
            <person name="Tritt A."/>
            <person name="Sun H."/>
            <person name="Haridas S."/>
            <person name="LaButti K."/>
            <person name="Ohm R.A."/>
            <person name="Kues U."/>
            <person name="Blanchette R.A."/>
            <person name="Grigoriev I.V."/>
            <person name="Minto R.E."/>
            <person name="Hibbett D.S."/>
        </authorList>
    </citation>
    <scope>NUCLEOTIDE SEQUENCE [LARGE SCALE GENOMIC DNA]</scope>
    <source>
        <strain evidence="2 3">FP15055 ss-10</strain>
    </source>
</reference>
<sequence length="316" mass="35662">MATPALAHDIPSPFDSIEKADLVIETVDGARLFVVKTFLIYASPFFANLFADSDPDETHQGIPLYRVPEAFCTMITLLQLSYPVYLVNQDAIVGTRIDRALMDAIEKYMMEGIHNHLKLVVEKAELVKENPLKVYAIARHLRWDDLARAAARACLNIDLLDAEHIPELEMITSREYQCLIRYFRRCAGAVTAAISQSVKTKSFSITAPLPDSLHIEFCRGCEYSNGNSPYRIGPLKVPMWIDGYIRDPVLPESSIRPGNCFLQCSERAVAAALSNQTNTQCYAECPRRMPVITMRMLEYMQGEIDRLIDQVPLELD</sequence>
<proteinExistence type="predicted"/>
<evidence type="ECO:0000313" key="3">
    <source>
        <dbReference type="Proteomes" id="UP000054007"/>
    </source>
</evidence>
<dbReference type="PROSITE" id="PS50097">
    <property type="entry name" value="BTB"/>
    <property type="match status" value="1"/>
</dbReference>
<dbReference type="AlphaFoldDB" id="A0A0D7B7V5"/>
<dbReference type="Gene3D" id="3.30.710.10">
    <property type="entry name" value="Potassium Channel Kv1.1, Chain A"/>
    <property type="match status" value="1"/>
</dbReference>
<protein>
    <recommendedName>
        <fullName evidence="1">BTB domain-containing protein</fullName>
    </recommendedName>
</protein>